<evidence type="ECO:0000313" key="4">
    <source>
        <dbReference type="Proteomes" id="UP000001072"/>
    </source>
</evidence>
<sequence length="333" mass="38716">MPRFEGVHQPFKPKNPYWNKPAKTELQKKYFKKMKKAVNAQKKERGSTSQTHNNPYREGGDHDYEDIGLLHDMNNEERCPNAFPDFINDIHEALLEVERQERQRQLEKALHDMFGAYLECGMKTSEWGNPATWDFDHKAQCRCPPSQWRERNVDLVDLLTRRKAQIRFCPCYQSDQTRLILMGYIGGSPKYPQTAFSIRLLRFFHTLWKFCTVRIDPFVRALDGFLNGFNPFILTKNDQPWRWHTPFTWAVDAYRLLLAMTESAIDEQLRLTALDKVAENCPRCFGPPIPLESPASEPDIVVCMDGNFQHRRHIAAGTKAGKVATKMPPLMSL</sequence>
<dbReference type="InterPro" id="IPR041320">
    <property type="entry name" value="CxC1"/>
</dbReference>
<accession>F4R9N7</accession>
<evidence type="ECO:0000313" key="3">
    <source>
        <dbReference type="EMBL" id="EGG11011.1"/>
    </source>
</evidence>
<dbReference type="KEGG" id="mlr:MELLADRAFT_92438"/>
<dbReference type="PANTHER" id="PTHR33096:SF1">
    <property type="entry name" value="CXC1-LIKE CYSTEINE CLUSTER ASSOCIATED WITH KDZ TRANSPOSASES DOMAIN-CONTAINING PROTEIN"/>
    <property type="match status" value="1"/>
</dbReference>
<feature type="region of interest" description="Disordered" evidence="1">
    <location>
        <begin position="1"/>
        <end position="61"/>
    </location>
</feature>
<dbReference type="GeneID" id="18936247"/>
<dbReference type="VEuPathDB" id="FungiDB:MELLADRAFT_92438"/>
<dbReference type="InParanoid" id="F4R9N7"/>
<dbReference type="AlphaFoldDB" id="F4R9N7"/>
<name>F4R9N7_MELLP</name>
<keyword evidence="4" id="KW-1185">Reference proteome</keyword>
<dbReference type="RefSeq" id="XP_007405613.1">
    <property type="nucleotide sequence ID" value="XM_007405551.1"/>
</dbReference>
<organism evidence="4">
    <name type="scientific">Melampsora larici-populina (strain 98AG31 / pathotype 3-4-7)</name>
    <name type="common">Poplar leaf rust fungus</name>
    <dbReference type="NCBI Taxonomy" id="747676"/>
    <lineage>
        <taxon>Eukaryota</taxon>
        <taxon>Fungi</taxon>
        <taxon>Dikarya</taxon>
        <taxon>Basidiomycota</taxon>
        <taxon>Pucciniomycotina</taxon>
        <taxon>Pucciniomycetes</taxon>
        <taxon>Pucciniales</taxon>
        <taxon>Melampsoraceae</taxon>
        <taxon>Melampsora</taxon>
    </lineage>
</organism>
<dbReference type="Pfam" id="PF18802">
    <property type="entry name" value="CxC1"/>
    <property type="match status" value="1"/>
</dbReference>
<proteinExistence type="predicted"/>
<dbReference type="Proteomes" id="UP000001072">
    <property type="component" value="Unassembled WGS sequence"/>
</dbReference>
<dbReference type="PANTHER" id="PTHR33096">
    <property type="entry name" value="CXC2 DOMAIN-CONTAINING PROTEIN"/>
    <property type="match status" value="1"/>
</dbReference>
<evidence type="ECO:0000256" key="1">
    <source>
        <dbReference type="SAM" id="MobiDB-lite"/>
    </source>
</evidence>
<reference evidence="4" key="1">
    <citation type="journal article" date="2011" name="Proc. Natl. Acad. Sci. U.S.A.">
        <title>Obligate biotrophy features unraveled by the genomic analysis of rust fungi.</title>
        <authorList>
            <person name="Duplessis S."/>
            <person name="Cuomo C.A."/>
            <person name="Lin Y.-C."/>
            <person name="Aerts A."/>
            <person name="Tisserant E."/>
            <person name="Veneault-Fourrey C."/>
            <person name="Joly D.L."/>
            <person name="Hacquard S."/>
            <person name="Amselem J."/>
            <person name="Cantarel B.L."/>
            <person name="Chiu R."/>
            <person name="Coutinho P.M."/>
            <person name="Feau N."/>
            <person name="Field M."/>
            <person name="Frey P."/>
            <person name="Gelhaye E."/>
            <person name="Goldberg J."/>
            <person name="Grabherr M.G."/>
            <person name="Kodira C.D."/>
            <person name="Kohler A."/>
            <person name="Kuees U."/>
            <person name="Lindquist E.A."/>
            <person name="Lucas S.M."/>
            <person name="Mago R."/>
            <person name="Mauceli E."/>
            <person name="Morin E."/>
            <person name="Murat C."/>
            <person name="Pangilinan J.L."/>
            <person name="Park R."/>
            <person name="Pearson M."/>
            <person name="Quesneville H."/>
            <person name="Rouhier N."/>
            <person name="Sakthikumar S."/>
            <person name="Salamov A.A."/>
            <person name="Schmutz J."/>
            <person name="Selles B."/>
            <person name="Shapiro H."/>
            <person name="Tanguay P."/>
            <person name="Tuskan G.A."/>
            <person name="Henrissat B."/>
            <person name="Van de Peer Y."/>
            <person name="Rouze P."/>
            <person name="Ellis J.G."/>
            <person name="Dodds P.N."/>
            <person name="Schein J.E."/>
            <person name="Zhong S."/>
            <person name="Hamelin R.C."/>
            <person name="Grigoriev I.V."/>
            <person name="Szabo L.J."/>
            <person name="Martin F."/>
        </authorList>
    </citation>
    <scope>NUCLEOTIDE SEQUENCE [LARGE SCALE GENOMIC DNA]</scope>
    <source>
        <strain evidence="4">98AG31 / pathotype 3-4-7</strain>
    </source>
</reference>
<feature type="domain" description="CxC1-like cysteine cluster associated with KDZ transposases" evidence="2">
    <location>
        <begin position="127"/>
        <end position="227"/>
    </location>
</feature>
<dbReference type="EMBL" id="GL883093">
    <property type="protein sequence ID" value="EGG11011.1"/>
    <property type="molecule type" value="Genomic_DNA"/>
</dbReference>
<protein>
    <recommendedName>
        <fullName evidence="2">CxC1-like cysteine cluster associated with KDZ transposases domain-containing protein</fullName>
    </recommendedName>
</protein>
<dbReference type="OrthoDB" id="2505969at2759"/>
<gene>
    <name evidence="3" type="ORF">MELLADRAFT_92438</name>
</gene>
<dbReference type="HOGENOM" id="CLU_011407_1_0_1"/>
<evidence type="ECO:0000259" key="2">
    <source>
        <dbReference type="Pfam" id="PF18802"/>
    </source>
</evidence>